<organism evidence="2 3">
    <name type="scientific">Candidatus Methanomassiliicoccus intestinalis</name>
    <dbReference type="NCBI Taxonomy" id="1406512"/>
    <lineage>
        <taxon>Archaea</taxon>
        <taxon>Methanobacteriati</taxon>
        <taxon>Thermoplasmatota</taxon>
        <taxon>Thermoplasmata</taxon>
        <taxon>Methanomassiliicoccales</taxon>
        <taxon>Methanomassiliicoccaceae</taxon>
        <taxon>Methanomassiliicoccus</taxon>
    </lineage>
</organism>
<dbReference type="Pfam" id="PF00583">
    <property type="entry name" value="Acetyltransf_1"/>
    <property type="match status" value="1"/>
</dbReference>
<dbReference type="EMBL" id="LVVT01000024">
    <property type="protein sequence ID" value="TQS81215.1"/>
    <property type="molecule type" value="Genomic_DNA"/>
</dbReference>
<comment type="caution">
    <text evidence="2">The sequence shown here is derived from an EMBL/GenBank/DDBJ whole genome shotgun (WGS) entry which is preliminary data.</text>
</comment>
<evidence type="ECO:0000259" key="1">
    <source>
        <dbReference type="PROSITE" id="PS51186"/>
    </source>
</evidence>
<gene>
    <name evidence="2" type="ORF">A3207_04915</name>
</gene>
<dbReference type="SUPFAM" id="SSF55729">
    <property type="entry name" value="Acyl-CoA N-acyltransferases (Nat)"/>
    <property type="match status" value="1"/>
</dbReference>
<accession>A0A8J8PF46</accession>
<dbReference type="PROSITE" id="PS51186">
    <property type="entry name" value="GNAT"/>
    <property type="match status" value="1"/>
</dbReference>
<feature type="domain" description="N-acetyltransferase" evidence="1">
    <location>
        <begin position="4"/>
        <end position="207"/>
    </location>
</feature>
<reference evidence="2" key="1">
    <citation type="submission" date="2016-03" db="EMBL/GenBank/DDBJ databases">
        <authorList>
            <person name="Borrel G."/>
            <person name="Mccann A."/>
            <person name="O'Toole P.W."/>
        </authorList>
    </citation>
    <scope>NUCLEOTIDE SEQUENCE</scope>
    <source>
        <strain evidence="2">183</strain>
    </source>
</reference>
<evidence type="ECO:0000313" key="2">
    <source>
        <dbReference type="EMBL" id="TQS81215.1"/>
    </source>
</evidence>
<dbReference type="InterPro" id="IPR016181">
    <property type="entry name" value="Acyl_CoA_acyltransferase"/>
</dbReference>
<dbReference type="Gene3D" id="3.40.630.30">
    <property type="match status" value="1"/>
</dbReference>
<dbReference type="InterPro" id="IPR000182">
    <property type="entry name" value="GNAT_dom"/>
</dbReference>
<name>A0A8J8PF46_9ARCH</name>
<proteinExistence type="predicted"/>
<dbReference type="Proteomes" id="UP000752814">
    <property type="component" value="Unassembled WGS sequence"/>
</dbReference>
<protein>
    <recommendedName>
        <fullName evidence="1">N-acetyltransferase domain-containing protein</fullName>
    </recommendedName>
</protein>
<dbReference type="AlphaFoldDB" id="A0A8J8PF46"/>
<dbReference type="GO" id="GO:0016747">
    <property type="term" value="F:acyltransferase activity, transferring groups other than amino-acyl groups"/>
    <property type="evidence" value="ECO:0007669"/>
    <property type="project" value="InterPro"/>
</dbReference>
<dbReference type="CDD" id="cd04301">
    <property type="entry name" value="NAT_SF"/>
    <property type="match status" value="1"/>
</dbReference>
<evidence type="ECO:0000313" key="3">
    <source>
        <dbReference type="Proteomes" id="UP000752814"/>
    </source>
</evidence>
<sequence length="207" mass="23744">MGEIFFRELCSSDIIAVKHMLEEIWEIDKFTAGNSKTANCIISSILYNDLITQNYSEIAVLDGNVVGVLLARIKDSKNTHMIWTLKSLYYSLCLKVFKKNKAGCMEYLRVEQSFKKLLVQNSFDSELIFFMVNDNIRGKGVGKSLLSHYLDKCRSNGVVNLCLVTDTQCNYGYYDKIGFTLEREDAFRLELSSGPTEHKTFLYSYKL</sequence>
<dbReference type="RefSeq" id="WP_400195134.1">
    <property type="nucleotide sequence ID" value="NZ_CAYAYE010000021.1"/>
</dbReference>